<name>A0A6B9FHJ8_9EURY</name>
<dbReference type="OrthoDB" id="264513at2157"/>
<dbReference type="Proteomes" id="UP000428325">
    <property type="component" value="Chromosome"/>
</dbReference>
<protein>
    <submittedName>
        <fullName evidence="2">Uncharacterized protein</fullName>
    </submittedName>
</protein>
<dbReference type="KEGG" id="hra:EI982_16655"/>
<keyword evidence="3" id="KW-1185">Reference proteome</keyword>
<reference evidence="2 3" key="1">
    <citation type="submission" date="2018-12" db="EMBL/GenBank/DDBJ databases">
        <title>Complete genome sequence of Haloplanus rallus MBLA0036.</title>
        <authorList>
            <person name="Nam Y.-d."/>
            <person name="Kang J."/>
            <person name="Chung W.-H."/>
            <person name="Park Y.S."/>
        </authorList>
    </citation>
    <scope>NUCLEOTIDE SEQUENCE [LARGE SCALE GENOMIC DNA]</scope>
    <source>
        <strain evidence="2 3">MBLA0036</strain>
    </source>
</reference>
<dbReference type="AlphaFoldDB" id="A0A6B9FHJ8"/>
<evidence type="ECO:0000313" key="3">
    <source>
        <dbReference type="Proteomes" id="UP000428325"/>
    </source>
</evidence>
<dbReference type="EMBL" id="CP034345">
    <property type="protein sequence ID" value="QGX96293.1"/>
    <property type="molecule type" value="Genomic_DNA"/>
</dbReference>
<organism evidence="2 3">
    <name type="scientific">Haloplanus rallus</name>
    <dbReference type="NCBI Taxonomy" id="1816183"/>
    <lineage>
        <taxon>Archaea</taxon>
        <taxon>Methanobacteriati</taxon>
        <taxon>Methanobacteriota</taxon>
        <taxon>Stenosarchaea group</taxon>
        <taxon>Halobacteria</taxon>
        <taxon>Halobacteriales</taxon>
        <taxon>Haloferacaceae</taxon>
        <taxon>Haloplanus</taxon>
    </lineage>
</organism>
<dbReference type="RefSeq" id="WP_157690757.1">
    <property type="nucleotide sequence ID" value="NZ_CP034345.1"/>
</dbReference>
<feature type="transmembrane region" description="Helical" evidence="1">
    <location>
        <begin position="74"/>
        <end position="92"/>
    </location>
</feature>
<keyword evidence="1" id="KW-1133">Transmembrane helix</keyword>
<accession>A0A6B9FHJ8</accession>
<feature type="transmembrane region" description="Helical" evidence="1">
    <location>
        <begin position="48"/>
        <end position="67"/>
    </location>
</feature>
<keyword evidence="1" id="KW-0472">Membrane</keyword>
<proteinExistence type="predicted"/>
<dbReference type="GeneID" id="43371213"/>
<gene>
    <name evidence="2" type="ORF">EI982_16655</name>
</gene>
<feature type="transmembrane region" description="Helical" evidence="1">
    <location>
        <begin position="12"/>
        <end position="42"/>
    </location>
</feature>
<sequence>MSLRVFDPLHVVAAHLAVLVAVLHLALGVTNWVTYLAGGIVIPPDVRWPLFVLSGVAIVAGVVAAIAGADRRPLYAAGVGLMVVYVVGYFAWHVGGHRPLLFVGPGTHHHGSTFEYLLAHVFAGPVEFLALASETALAGLLGYLYYHDR</sequence>
<keyword evidence="1" id="KW-0812">Transmembrane</keyword>
<evidence type="ECO:0000256" key="1">
    <source>
        <dbReference type="SAM" id="Phobius"/>
    </source>
</evidence>
<feature type="transmembrane region" description="Helical" evidence="1">
    <location>
        <begin position="128"/>
        <end position="146"/>
    </location>
</feature>
<evidence type="ECO:0000313" key="2">
    <source>
        <dbReference type="EMBL" id="QGX96293.1"/>
    </source>
</evidence>